<dbReference type="PROSITE" id="PS51098">
    <property type="entry name" value="PTS_EIIB_TYPE_1"/>
    <property type="match status" value="1"/>
</dbReference>
<feature type="transmembrane region" description="Helical" evidence="12">
    <location>
        <begin position="331"/>
        <end position="354"/>
    </location>
</feature>
<dbReference type="Pfam" id="PF00367">
    <property type="entry name" value="PTS_EIIB"/>
    <property type="match status" value="1"/>
</dbReference>
<dbReference type="InterPro" id="IPR036878">
    <property type="entry name" value="Glu_permease_IIB"/>
</dbReference>
<feature type="transmembrane region" description="Helical" evidence="12">
    <location>
        <begin position="293"/>
        <end position="319"/>
    </location>
</feature>
<evidence type="ECO:0000256" key="1">
    <source>
        <dbReference type="ARBA" id="ARBA00004651"/>
    </source>
</evidence>
<dbReference type="PANTHER" id="PTHR30175">
    <property type="entry name" value="PHOSPHOTRANSFERASE SYSTEM TRANSPORT PROTEIN"/>
    <property type="match status" value="1"/>
</dbReference>
<dbReference type="Proteomes" id="UP000664218">
    <property type="component" value="Unassembled WGS sequence"/>
</dbReference>
<dbReference type="PROSITE" id="PS01035">
    <property type="entry name" value="PTS_EIIB_TYPE_1_CYS"/>
    <property type="match status" value="1"/>
</dbReference>
<feature type="active site" description="Phosphocysteine intermediate; for EIIB activity" evidence="11">
    <location>
        <position position="27"/>
    </location>
</feature>
<feature type="transmembrane region" description="Helical" evidence="12">
    <location>
        <begin position="105"/>
        <end position="129"/>
    </location>
</feature>
<evidence type="ECO:0000256" key="4">
    <source>
        <dbReference type="ARBA" id="ARBA00022597"/>
    </source>
</evidence>
<dbReference type="GO" id="GO:0016301">
    <property type="term" value="F:kinase activity"/>
    <property type="evidence" value="ECO:0007669"/>
    <property type="project" value="UniProtKB-KW"/>
</dbReference>
<gene>
    <name evidence="15" type="ORF">J3A84_05075</name>
</gene>
<dbReference type="GO" id="GO:0009401">
    <property type="term" value="P:phosphoenolpyruvate-dependent sugar phosphotransferase system"/>
    <property type="evidence" value="ECO:0007669"/>
    <property type="project" value="UniProtKB-KW"/>
</dbReference>
<protein>
    <submittedName>
        <fullName evidence="15">PTS transporter subunit EIIC</fullName>
    </submittedName>
</protein>
<feature type="transmembrane region" description="Helical" evidence="12">
    <location>
        <begin position="227"/>
        <end position="246"/>
    </location>
</feature>
<comment type="caution">
    <text evidence="15">The sequence shown here is derived from an EMBL/GenBank/DDBJ whole genome shotgun (WGS) entry which is preliminary data.</text>
</comment>
<organism evidence="15 16">
    <name type="scientific">Proteiniclasticum aestuarii</name>
    <dbReference type="NCBI Taxonomy" id="2817862"/>
    <lineage>
        <taxon>Bacteria</taxon>
        <taxon>Bacillati</taxon>
        <taxon>Bacillota</taxon>
        <taxon>Clostridia</taxon>
        <taxon>Eubacteriales</taxon>
        <taxon>Clostridiaceae</taxon>
        <taxon>Proteiniclasticum</taxon>
    </lineage>
</organism>
<comment type="subcellular location">
    <subcellularLocation>
        <location evidence="1">Cell membrane</location>
        <topology evidence="1">Multi-pass membrane protein</topology>
    </subcellularLocation>
</comment>
<proteinExistence type="predicted"/>
<keyword evidence="7 12" id="KW-0812">Transmembrane</keyword>
<sequence>MGKYTEDAQKMLELVGGKENISAVTHCVTRMRFVLVDPKKADIPKIEALKSVKGSFTQAGQFQVIVGNDVANFYNEFAAVSGIEGVSKDVVKQSAKSNMNFAQRLLANLAEIFAPLIPALVVGGLILGFRNFLEAVPILNGGEDTIVSQYQFWAGVNHFLWIIGEAIFHFLPVGITWSVARKFGTTQILGIVLGITLVSPQLLNAYGVAGGAEAPFWDFGFAKVDMIGYQAQVIPAMLAGFTLVYLEKFFKKIVPDYLSMILVPFFALVPTVLLAHIVLGPIGWVIGDAISTVVYGGLTSAFGWLFASLFGFLYAPLVITEPAMFGINIKYIYPFLAAMIGSAIAAIVSVSSGVMANSIGVGGLPGFLSIQPKYIMVFVLCMIIAVVVPFVLTIFFDKKGILKGKGMDFKLKYF</sequence>
<keyword evidence="6" id="KW-0598">Phosphotransferase system</keyword>
<dbReference type="GO" id="GO:0005886">
    <property type="term" value="C:plasma membrane"/>
    <property type="evidence" value="ECO:0007669"/>
    <property type="project" value="UniProtKB-SubCell"/>
</dbReference>
<dbReference type="Gene3D" id="3.30.1360.60">
    <property type="entry name" value="Glucose permease domain IIB"/>
    <property type="match status" value="1"/>
</dbReference>
<dbReference type="RefSeq" id="WP_207598925.1">
    <property type="nucleotide sequence ID" value="NZ_JAFNJU010000003.1"/>
</dbReference>
<dbReference type="FunFam" id="3.30.1360.60:FF:000001">
    <property type="entry name" value="PTS system glucose-specific IIBC component PtsG"/>
    <property type="match status" value="1"/>
</dbReference>
<keyword evidence="10 12" id="KW-0472">Membrane</keyword>
<name>A0A939HAI9_9CLOT</name>
<evidence type="ECO:0000256" key="7">
    <source>
        <dbReference type="ARBA" id="ARBA00022692"/>
    </source>
</evidence>
<keyword evidence="2" id="KW-0813">Transport</keyword>
<evidence type="ECO:0000256" key="3">
    <source>
        <dbReference type="ARBA" id="ARBA00022475"/>
    </source>
</evidence>
<reference evidence="15" key="1">
    <citation type="submission" date="2021-03" db="EMBL/GenBank/DDBJ databases">
        <title>Proteiniclasticum marinus sp. nov., isolated from tidal flat sediment.</title>
        <authorList>
            <person name="Namirimu T."/>
            <person name="Yang J.-A."/>
            <person name="Yang S.-H."/>
            <person name="Kim Y.-J."/>
            <person name="Kwon K.K."/>
        </authorList>
    </citation>
    <scope>NUCLEOTIDE SEQUENCE</scope>
    <source>
        <strain evidence="15">SCR006</strain>
    </source>
</reference>
<keyword evidence="4" id="KW-0762">Sugar transport</keyword>
<evidence type="ECO:0000256" key="8">
    <source>
        <dbReference type="ARBA" id="ARBA00022777"/>
    </source>
</evidence>
<dbReference type="InterPro" id="IPR001996">
    <property type="entry name" value="PTS_IIB_1"/>
</dbReference>
<evidence type="ECO:0000256" key="6">
    <source>
        <dbReference type="ARBA" id="ARBA00022683"/>
    </source>
</evidence>
<feature type="domain" description="PTS EIIB type-1" evidence="13">
    <location>
        <begin position="5"/>
        <end position="87"/>
    </location>
</feature>
<dbReference type="CDD" id="cd00212">
    <property type="entry name" value="PTS_IIB_glc"/>
    <property type="match status" value="1"/>
</dbReference>
<dbReference type="PROSITE" id="PS51103">
    <property type="entry name" value="PTS_EIIC_TYPE_1"/>
    <property type="match status" value="1"/>
</dbReference>
<feature type="transmembrane region" description="Helical" evidence="12">
    <location>
        <begin position="374"/>
        <end position="396"/>
    </location>
</feature>
<evidence type="ECO:0000313" key="16">
    <source>
        <dbReference type="Proteomes" id="UP000664218"/>
    </source>
</evidence>
<evidence type="ECO:0000256" key="10">
    <source>
        <dbReference type="ARBA" id="ARBA00023136"/>
    </source>
</evidence>
<evidence type="ECO:0000256" key="11">
    <source>
        <dbReference type="PROSITE-ProRule" id="PRU00421"/>
    </source>
</evidence>
<evidence type="ECO:0000259" key="13">
    <source>
        <dbReference type="PROSITE" id="PS51098"/>
    </source>
</evidence>
<evidence type="ECO:0000256" key="5">
    <source>
        <dbReference type="ARBA" id="ARBA00022679"/>
    </source>
</evidence>
<keyword evidence="9 12" id="KW-1133">Transmembrane helix</keyword>
<dbReference type="SUPFAM" id="SSF55604">
    <property type="entry name" value="Glucose permease domain IIB"/>
    <property type="match status" value="1"/>
</dbReference>
<accession>A0A939HAI9</accession>
<dbReference type="InterPro" id="IPR018113">
    <property type="entry name" value="PTrfase_EIIB_Cys"/>
</dbReference>
<keyword evidence="16" id="KW-1185">Reference proteome</keyword>
<dbReference type="GO" id="GO:0008982">
    <property type="term" value="F:protein-N(PI)-phosphohistidine-sugar phosphotransferase activity"/>
    <property type="evidence" value="ECO:0007669"/>
    <property type="project" value="InterPro"/>
</dbReference>
<evidence type="ECO:0000256" key="9">
    <source>
        <dbReference type="ARBA" id="ARBA00022989"/>
    </source>
</evidence>
<evidence type="ECO:0000256" key="12">
    <source>
        <dbReference type="SAM" id="Phobius"/>
    </source>
</evidence>
<dbReference type="NCBIfam" id="TIGR00826">
    <property type="entry name" value="EIIB_glc"/>
    <property type="match status" value="1"/>
</dbReference>
<dbReference type="EMBL" id="JAFNJU010000003">
    <property type="protein sequence ID" value="MBO1264412.1"/>
    <property type="molecule type" value="Genomic_DNA"/>
</dbReference>
<dbReference type="GO" id="GO:0090589">
    <property type="term" value="F:protein-phosphocysteine-trehalose phosphotransferase system transporter activity"/>
    <property type="evidence" value="ECO:0007669"/>
    <property type="project" value="TreeGrafter"/>
</dbReference>
<evidence type="ECO:0000256" key="2">
    <source>
        <dbReference type="ARBA" id="ARBA00022448"/>
    </source>
</evidence>
<feature type="transmembrane region" description="Helical" evidence="12">
    <location>
        <begin position="159"/>
        <end position="180"/>
    </location>
</feature>
<keyword evidence="8" id="KW-0418">Kinase</keyword>
<feature type="domain" description="PTS EIIC type-1" evidence="14">
    <location>
        <begin position="107"/>
        <end position="414"/>
    </location>
</feature>
<feature type="transmembrane region" description="Helical" evidence="12">
    <location>
        <begin position="187"/>
        <end position="207"/>
    </location>
</feature>
<dbReference type="InterPro" id="IPR013013">
    <property type="entry name" value="PTS_EIIC_1"/>
</dbReference>
<keyword evidence="3" id="KW-1003">Cell membrane</keyword>
<dbReference type="InterPro" id="IPR050558">
    <property type="entry name" value="PTS_Sugar-Specific_Components"/>
</dbReference>
<dbReference type="AlphaFoldDB" id="A0A939HAI9"/>
<evidence type="ECO:0000259" key="14">
    <source>
        <dbReference type="PROSITE" id="PS51103"/>
    </source>
</evidence>
<keyword evidence="5" id="KW-0808">Transferase</keyword>
<dbReference type="GO" id="GO:0015771">
    <property type="term" value="P:trehalose transport"/>
    <property type="evidence" value="ECO:0007669"/>
    <property type="project" value="TreeGrafter"/>
</dbReference>
<evidence type="ECO:0000313" key="15">
    <source>
        <dbReference type="EMBL" id="MBO1264412.1"/>
    </source>
</evidence>
<dbReference type="PANTHER" id="PTHR30175:SF4">
    <property type="entry name" value="PTS SYSTEM TREHALOSE-SPECIFIC EIIBC COMPONENT"/>
    <property type="match status" value="1"/>
</dbReference>
<dbReference type="InterPro" id="IPR003352">
    <property type="entry name" value="PTS_EIIC"/>
</dbReference>
<dbReference type="Pfam" id="PF02378">
    <property type="entry name" value="PTS_EIIC"/>
    <property type="match status" value="1"/>
</dbReference>
<feature type="transmembrane region" description="Helical" evidence="12">
    <location>
        <begin position="258"/>
        <end position="287"/>
    </location>
</feature>